<feature type="transmembrane region" description="Helical" evidence="1">
    <location>
        <begin position="36"/>
        <end position="55"/>
    </location>
</feature>
<gene>
    <name evidence="2" type="ORF">GSPATT00038746001</name>
</gene>
<sequence length="434" mass="51243">MQSKKYQWICIITYWVQTENLANQSRNNELYNKTEIYILNLFMRIVLLVWTASYIQNQLFVYSLSSQCNPCLYKFCPVCYSVIERDSFYIYKLFFERFVILIVNQQLISIIFYCLIATSALELNNCIYSQLELLYQCVVVASCRRTQTCYFSIKLKSVKLFMFGLKMNSGQNCDTHSSIMIAVEVAFKKYKKGCQLKIYIDNQLISYLANSFQQCIMTILVHLCLTIQLVQYLIPDVQNTYHIRFFGLYSRATIITSCTFYVGNEVTKILFSQMHEWNLKMLVHNLVTYLYYPSKELLGLLAITKLQECLLSKISPLLHHISYISYFVLLLIMATSFIISILQTIRFKCNYNNYLRLCQTLINNLYIHKENEKGDQSKSLLILHLLLSCAQSPTYYLSFTYINLINQLFTRISYQKLIMFVRMFLNSQNSLFYF</sequence>
<keyword evidence="3" id="KW-1185">Reference proteome</keyword>
<keyword evidence="1" id="KW-0472">Membrane</keyword>
<feature type="transmembrane region" description="Helical" evidence="1">
    <location>
        <begin position="98"/>
        <end position="121"/>
    </location>
</feature>
<organism evidence="2 3">
    <name type="scientific">Paramecium tetraurelia</name>
    <dbReference type="NCBI Taxonomy" id="5888"/>
    <lineage>
        <taxon>Eukaryota</taxon>
        <taxon>Sar</taxon>
        <taxon>Alveolata</taxon>
        <taxon>Ciliophora</taxon>
        <taxon>Intramacronucleata</taxon>
        <taxon>Oligohymenophorea</taxon>
        <taxon>Peniculida</taxon>
        <taxon>Parameciidae</taxon>
        <taxon>Paramecium</taxon>
    </lineage>
</organism>
<dbReference type="HOGENOM" id="CLU_757510_0_0_1"/>
<keyword evidence="1" id="KW-0812">Transmembrane</keyword>
<evidence type="ECO:0000313" key="3">
    <source>
        <dbReference type="Proteomes" id="UP000000600"/>
    </source>
</evidence>
<name>A0CMW2_PARTE</name>
<feature type="transmembrane region" description="Helical" evidence="1">
    <location>
        <begin position="323"/>
        <end position="342"/>
    </location>
</feature>
<dbReference type="KEGG" id="ptm:GSPATT00038746001"/>
<accession>A0CMW2</accession>
<evidence type="ECO:0000256" key="1">
    <source>
        <dbReference type="SAM" id="Phobius"/>
    </source>
</evidence>
<dbReference type="EMBL" id="CT868117">
    <property type="protein sequence ID" value="CAK72129.1"/>
    <property type="molecule type" value="Genomic_DNA"/>
</dbReference>
<proteinExistence type="predicted"/>
<evidence type="ECO:0008006" key="4">
    <source>
        <dbReference type="Google" id="ProtNLM"/>
    </source>
</evidence>
<evidence type="ECO:0000313" key="2">
    <source>
        <dbReference type="EMBL" id="CAK72129.1"/>
    </source>
</evidence>
<keyword evidence="1" id="KW-1133">Transmembrane helix</keyword>
<dbReference type="InParanoid" id="A0CMW2"/>
<dbReference type="GeneID" id="5025309"/>
<dbReference type="AlphaFoldDB" id="A0CMW2"/>
<dbReference type="RefSeq" id="XP_001439526.1">
    <property type="nucleotide sequence ID" value="XM_001439489.1"/>
</dbReference>
<dbReference type="Proteomes" id="UP000000600">
    <property type="component" value="Unassembled WGS sequence"/>
</dbReference>
<protein>
    <recommendedName>
        <fullName evidence="4">Transmembrane protein</fullName>
    </recommendedName>
</protein>
<reference evidence="2 3" key="1">
    <citation type="journal article" date="2006" name="Nature">
        <title>Global trends of whole-genome duplications revealed by the ciliate Paramecium tetraurelia.</title>
        <authorList>
            <consortium name="Genoscope"/>
            <person name="Aury J.-M."/>
            <person name="Jaillon O."/>
            <person name="Duret L."/>
            <person name="Noel B."/>
            <person name="Jubin C."/>
            <person name="Porcel B.M."/>
            <person name="Segurens B."/>
            <person name="Daubin V."/>
            <person name="Anthouard V."/>
            <person name="Aiach N."/>
            <person name="Arnaiz O."/>
            <person name="Billaut A."/>
            <person name="Beisson J."/>
            <person name="Blanc I."/>
            <person name="Bouhouche K."/>
            <person name="Camara F."/>
            <person name="Duharcourt S."/>
            <person name="Guigo R."/>
            <person name="Gogendeau D."/>
            <person name="Katinka M."/>
            <person name="Keller A.-M."/>
            <person name="Kissmehl R."/>
            <person name="Klotz C."/>
            <person name="Koll F."/>
            <person name="Le Moue A."/>
            <person name="Lepere C."/>
            <person name="Malinsky S."/>
            <person name="Nowacki M."/>
            <person name="Nowak J.K."/>
            <person name="Plattner H."/>
            <person name="Poulain J."/>
            <person name="Ruiz F."/>
            <person name="Serrano V."/>
            <person name="Zagulski M."/>
            <person name="Dessen P."/>
            <person name="Betermier M."/>
            <person name="Weissenbach J."/>
            <person name="Scarpelli C."/>
            <person name="Schachter V."/>
            <person name="Sperling L."/>
            <person name="Meyer E."/>
            <person name="Cohen J."/>
            <person name="Wincker P."/>
        </authorList>
    </citation>
    <scope>NUCLEOTIDE SEQUENCE [LARGE SCALE GENOMIC DNA]</scope>
    <source>
        <strain evidence="2 3">Stock d4-2</strain>
    </source>
</reference>